<sequence length="93" mass="10405">MQVGLVTPMKHLGGMVSGGLSIIDIGNETVIGGYVKEYFVNVGAKYGINGVEWHVEPHVAEEVFKEMVAKENITVFYSQRIKEQNGVHYLYFI</sequence>
<evidence type="ECO:0000313" key="5">
    <source>
        <dbReference type="Proteomes" id="UP000887540"/>
    </source>
</evidence>
<evidence type="ECO:0000256" key="2">
    <source>
        <dbReference type="ARBA" id="ARBA00023002"/>
    </source>
</evidence>
<keyword evidence="4" id="KW-0411">Iron-sulfur</keyword>
<evidence type="ECO:0000256" key="4">
    <source>
        <dbReference type="ARBA" id="ARBA00023014"/>
    </source>
</evidence>
<dbReference type="GO" id="GO:0051536">
    <property type="term" value="F:iron-sulfur cluster binding"/>
    <property type="evidence" value="ECO:0007669"/>
    <property type="project" value="UniProtKB-KW"/>
</dbReference>
<dbReference type="GO" id="GO:0046872">
    <property type="term" value="F:metal ion binding"/>
    <property type="evidence" value="ECO:0007669"/>
    <property type="project" value="UniProtKB-KW"/>
</dbReference>
<dbReference type="InterPro" id="IPR039650">
    <property type="entry name" value="HdrA-like"/>
</dbReference>
<dbReference type="WBParaSite" id="ACRNAN_scaffold16088.g18070.t1">
    <property type="protein sequence ID" value="ACRNAN_scaffold16088.g18070.t1"/>
    <property type="gene ID" value="ACRNAN_scaffold16088.g18070"/>
</dbReference>
<dbReference type="PANTHER" id="PTHR43498">
    <property type="entry name" value="FERREDOXIN:COB-COM HETERODISULFIDE REDUCTASE SUBUNIT A"/>
    <property type="match status" value="1"/>
</dbReference>
<reference evidence="6" key="1">
    <citation type="submission" date="2022-11" db="UniProtKB">
        <authorList>
            <consortium name="WormBaseParasite"/>
        </authorList>
    </citation>
    <scope>IDENTIFICATION</scope>
</reference>
<keyword evidence="3" id="KW-0408">Iron</keyword>
<dbReference type="Proteomes" id="UP000887540">
    <property type="component" value="Unplaced"/>
</dbReference>
<evidence type="ECO:0000256" key="3">
    <source>
        <dbReference type="ARBA" id="ARBA00023004"/>
    </source>
</evidence>
<accession>A0A914CXV8</accession>
<name>A0A914CXV8_9BILA</name>
<organism evidence="5 6">
    <name type="scientific">Acrobeloides nanus</name>
    <dbReference type="NCBI Taxonomy" id="290746"/>
    <lineage>
        <taxon>Eukaryota</taxon>
        <taxon>Metazoa</taxon>
        <taxon>Ecdysozoa</taxon>
        <taxon>Nematoda</taxon>
        <taxon>Chromadorea</taxon>
        <taxon>Rhabditida</taxon>
        <taxon>Tylenchina</taxon>
        <taxon>Cephalobomorpha</taxon>
        <taxon>Cephaloboidea</taxon>
        <taxon>Cephalobidae</taxon>
        <taxon>Acrobeloides</taxon>
    </lineage>
</organism>
<dbReference type="AlphaFoldDB" id="A0A914CXV8"/>
<dbReference type="Pfam" id="PF12831">
    <property type="entry name" value="FAD_oxidored"/>
    <property type="match status" value="1"/>
</dbReference>
<proteinExistence type="predicted"/>
<keyword evidence="5" id="KW-1185">Reference proteome</keyword>
<keyword evidence="2" id="KW-0560">Oxidoreductase</keyword>
<evidence type="ECO:0000256" key="1">
    <source>
        <dbReference type="ARBA" id="ARBA00022723"/>
    </source>
</evidence>
<keyword evidence="1" id="KW-0479">Metal-binding</keyword>
<dbReference type="GO" id="GO:0016491">
    <property type="term" value="F:oxidoreductase activity"/>
    <property type="evidence" value="ECO:0007669"/>
    <property type="project" value="UniProtKB-KW"/>
</dbReference>
<dbReference type="PANTHER" id="PTHR43498:SF1">
    <property type="entry name" value="COB--COM HETERODISULFIDE REDUCTASE IRON-SULFUR SUBUNIT A"/>
    <property type="match status" value="1"/>
</dbReference>
<evidence type="ECO:0000313" key="6">
    <source>
        <dbReference type="WBParaSite" id="ACRNAN_scaffold16088.g18070.t1"/>
    </source>
</evidence>
<protein>
    <submittedName>
        <fullName evidence="6">Uncharacterized protein</fullName>
    </submittedName>
</protein>